<dbReference type="AlphaFoldDB" id="A0A4U6UZH8"/>
<dbReference type="Gramene" id="TKW22128">
    <property type="protein sequence ID" value="TKW22128"/>
    <property type="gene ID" value="SEVIR_4G208500v2"/>
</dbReference>
<organism evidence="1 2">
    <name type="scientific">Setaria viridis</name>
    <name type="common">Green bristlegrass</name>
    <name type="synonym">Setaria italica subsp. viridis</name>
    <dbReference type="NCBI Taxonomy" id="4556"/>
    <lineage>
        <taxon>Eukaryota</taxon>
        <taxon>Viridiplantae</taxon>
        <taxon>Streptophyta</taxon>
        <taxon>Embryophyta</taxon>
        <taxon>Tracheophyta</taxon>
        <taxon>Spermatophyta</taxon>
        <taxon>Magnoliopsida</taxon>
        <taxon>Liliopsida</taxon>
        <taxon>Poales</taxon>
        <taxon>Poaceae</taxon>
        <taxon>PACMAD clade</taxon>
        <taxon>Panicoideae</taxon>
        <taxon>Panicodae</taxon>
        <taxon>Paniceae</taxon>
        <taxon>Cenchrinae</taxon>
        <taxon>Setaria</taxon>
    </lineage>
</organism>
<evidence type="ECO:0000313" key="2">
    <source>
        <dbReference type="Proteomes" id="UP000298652"/>
    </source>
</evidence>
<reference evidence="1" key="1">
    <citation type="submission" date="2019-03" db="EMBL/GenBank/DDBJ databases">
        <title>WGS assembly of Setaria viridis.</title>
        <authorList>
            <person name="Huang P."/>
            <person name="Jenkins J."/>
            <person name="Grimwood J."/>
            <person name="Barry K."/>
            <person name="Healey A."/>
            <person name="Mamidi S."/>
            <person name="Sreedasyam A."/>
            <person name="Shu S."/>
            <person name="Feldman M."/>
            <person name="Wu J."/>
            <person name="Yu Y."/>
            <person name="Chen C."/>
            <person name="Johnson J."/>
            <person name="Rokhsar D."/>
            <person name="Baxter I."/>
            <person name="Schmutz J."/>
            <person name="Brutnell T."/>
            <person name="Kellogg E."/>
        </authorList>
    </citation>
    <scope>NUCLEOTIDE SEQUENCE [LARGE SCALE GENOMIC DNA]</scope>
</reference>
<sequence>MAAGTHSKLRGGGNAGGPFCVQIRGRKLGGGDNIGKVDDDVTTKLRAREGQIEGNGDQIEEGRGWIFVRSRRIGRASLRINSQGEVYVPDSEDEDLDMKMDDVAVEGAAAVMVPAVRSPTVVIVAAADGAPGMEAAADEAPNVELALEVLARLQVVLVGIDPIYHAVFISFYKVMVSAFFKSN</sequence>
<dbReference type="OMA" id="WIFVRSR"/>
<dbReference type="EMBL" id="CM016555">
    <property type="protein sequence ID" value="TKW22128.1"/>
    <property type="molecule type" value="Genomic_DNA"/>
</dbReference>
<protein>
    <submittedName>
        <fullName evidence="1">Uncharacterized protein</fullName>
    </submittedName>
</protein>
<dbReference type="Proteomes" id="UP000298652">
    <property type="component" value="Chromosome 4"/>
</dbReference>
<proteinExistence type="predicted"/>
<name>A0A4U6UZH8_SETVI</name>
<keyword evidence="2" id="KW-1185">Reference proteome</keyword>
<evidence type="ECO:0000313" key="1">
    <source>
        <dbReference type="EMBL" id="TKW22128.1"/>
    </source>
</evidence>
<gene>
    <name evidence="1" type="ORF">SEVIR_4G208500v2</name>
</gene>
<accession>A0A4U6UZH8</accession>